<evidence type="ECO:0000313" key="1">
    <source>
        <dbReference type="EMBL" id="KAK7292849.1"/>
    </source>
</evidence>
<gene>
    <name evidence="1" type="ORF">RJT34_15703</name>
</gene>
<evidence type="ECO:0000313" key="2">
    <source>
        <dbReference type="Proteomes" id="UP001359559"/>
    </source>
</evidence>
<dbReference type="AlphaFoldDB" id="A0AAN9PD09"/>
<dbReference type="Proteomes" id="UP001359559">
    <property type="component" value="Unassembled WGS sequence"/>
</dbReference>
<dbReference type="EMBL" id="JAYKXN010000004">
    <property type="protein sequence ID" value="KAK7292849.1"/>
    <property type="molecule type" value="Genomic_DNA"/>
</dbReference>
<protein>
    <submittedName>
        <fullName evidence="1">Uncharacterized protein</fullName>
    </submittedName>
</protein>
<name>A0AAN9PD09_CLITE</name>
<reference evidence="1 2" key="1">
    <citation type="submission" date="2024-01" db="EMBL/GenBank/DDBJ databases">
        <title>The genomes of 5 underutilized Papilionoideae crops provide insights into root nodulation and disease resistance.</title>
        <authorList>
            <person name="Yuan L."/>
        </authorList>
    </citation>
    <scope>NUCLEOTIDE SEQUENCE [LARGE SCALE GENOMIC DNA]</scope>
    <source>
        <strain evidence="1">LY-2023</strain>
        <tissue evidence="1">Leaf</tissue>
    </source>
</reference>
<organism evidence="1 2">
    <name type="scientific">Clitoria ternatea</name>
    <name type="common">Butterfly pea</name>
    <dbReference type="NCBI Taxonomy" id="43366"/>
    <lineage>
        <taxon>Eukaryota</taxon>
        <taxon>Viridiplantae</taxon>
        <taxon>Streptophyta</taxon>
        <taxon>Embryophyta</taxon>
        <taxon>Tracheophyta</taxon>
        <taxon>Spermatophyta</taxon>
        <taxon>Magnoliopsida</taxon>
        <taxon>eudicotyledons</taxon>
        <taxon>Gunneridae</taxon>
        <taxon>Pentapetalae</taxon>
        <taxon>rosids</taxon>
        <taxon>fabids</taxon>
        <taxon>Fabales</taxon>
        <taxon>Fabaceae</taxon>
        <taxon>Papilionoideae</taxon>
        <taxon>50 kb inversion clade</taxon>
        <taxon>NPAAA clade</taxon>
        <taxon>indigoferoid/millettioid clade</taxon>
        <taxon>Phaseoleae</taxon>
        <taxon>Clitoria</taxon>
    </lineage>
</organism>
<comment type="caution">
    <text evidence="1">The sequence shown here is derived from an EMBL/GenBank/DDBJ whole genome shotgun (WGS) entry which is preliminary data.</text>
</comment>
<sequence length="95" mass="10328">MIDASARLAIQISKVSITRDFLDIVSCQLNKKLNDIGHLALFNDKEKPWPDLALHKVHGSLGFLVSLAIVTLTHNDISITEGGGNIANGFLLVHL</sequence>
<keyword evidence="2" id="KW-1185">Reference proteome</keyword>
<accession>A0AAN9PD09</accession>
<proteinExistence type="predicted"/>